<name>A0A0S4TMT4_RALSL</name>
<organism evidence="1">
    <name type="scientific">Ralstonia solanacearum</name>
    <name type="common">Pseudomonas solanacearum</name>
    <dbReference type="NCBI Taxonomy" id="305"/>
    <lineage>
        <taxon>Bacteria</taxon>
        <taxon>Pseudomonadati</taxon>
        <taxon>Pseudomonadota</taxon>
        <taxon>Betaproteobacteria</taxon>
        <taxon>Burkholderiales</taxon>
        <taxon>Burkholderiaceae</taxon>
        <taxon>Ralstonia</taxon>
        <taxon>Ralstonia solanacearum species complex</taxon>
    </lineage>
</organism>
<evidence type="ECO:0000313" key="1">
    <source>
        <dbReference type="EMBL" id="CUV11384.1"/>
    </source>
</evidence>
<protein>
    <submittedName>
        <fullName evidence="1">Uncharacterized protein</fullName>
    </submittedName>
</protein>
<reference evidence="1" key="1">
    <citation type="submission" date="2015-10" db="EMBL/GenBank/DDBJ databases">
        <authorList>
            <person name="Gilbert D.G."/>
        </authorList>
    </citation>
    <scope>NUCLEOTIDE SEQUENCE</scope>
    <source>
        <strain evidence="1">Phyl III-seqv23</strain>
    </source>
</reference>
<gene>
    <name evidence="1" type="ORF">RUN39_v1_120008</name>
</gene>
<proteinExistence type="predicted"/>
<dbReference type="AlphaFoldDB" id="A0A0S4TMT4"/>
<sequence>MPLVALGTLESKLAHVVAVSLSSEEDLYAGFVR</sequence>
<accession>A0A0S4TMT4</accession>
<dbReference type="EMBL" id="LN899819">
    <property type="protein sequence ID" value="CUV11384.1"/>
    <property type="molecule type" value="Genomic_DNA"/>
</dbReference>